<feature type="transmembrane region" description="Helical" evidence="2">
    <location>
        <begin position="39"/>
        <end position="57"/>
    </location>
</feature>
<name>A0A839PZU4_9MICO</name>
<reference evidence="4 5" key="1">
    <citation type="submission" date="2020-08" db="EMBL/GenBank/DDBJ databases">
        <title>Genomic Encyclopedia of Type Strains, Phase IV (KMG-V): Genome sequencing to study the core and pangenomes of soil and plant-associated prokaryotes.</title>
        <authorList>
            <person name="Whitman W."/>
        </authorList>
    </citation>
    <scope>NUCLEOTIDE SEQUENCE [LARGE SCALE GENOMIC DNA]</scope>
    <source>
        <strain evidence="4 5">B3ACCR2</strain>
    </source>
</reference>
<keyword evidence="4" id="KW-0378">Hydrolase</keyword>
<evidence type="ECO:0000256" key="1">
    <source>
        <dbReference type="SAM" id="MobiDB-lite"/>
    </source>
</evidence>
<feature type="compositionally biased region" description="Basic and acidic residues" evidence="1">
    <location>
        <begin position="164"/>
        <end position="173"/>
    </location>
</feature>
<evidence type="ECO:0000313" key="4">
    <source>
        <dbReference type="EMBL" id="MBB2987545.1"/>
    </source>
</evidence>
<sequence>MDTLVTGIAQLLPFAFPLVAAVVWLGLERRGRLDLSVRAVAALALCRLLVLVAGLLHHDPRPFVETPSLRPLFPHPADNGFPSDHTAFTAAIALLVMIVRRRVGLVLLVGSVLVGAARVLAHVHHPVDIVAGVVVAVLAVGATLAVRPPSARATTDADLPQPRLSERDLGSRS</sequence>
<organism evidence="4 5">
    <name type="scientific">Terracoccus luteus</name>
    <dbReference type="NCBI Taxonomy" id="53356"/>
    <lineage>
        <taxon>Bacteria</taxon>
        <taxon>Bacillati</taxon>
        <taxon>Actinomycetota</taxon>
        <taxon>Actinomycetes</taxon>
        <taxon>Micrococcales</taxon>
        <taxon>Intrasporangiaceae</taxon>
        <taxon>Terracoccus</taxon>
    </lineage>
</organism>
<protein>
    <submittedName>
        <fullName evidence="4">Undecaprenyl-diphosphatase</fullName>
        <ecNumber evidence="4">3.6.1.27</ecNumber>
    </submittedName>
</protein>
<accession>A0A839PZU4</accession>
<dbReference type="Gene3D" id="1.20.144.10">
    <property type="entry name" value="Phosphatidic acid phosphatase type 2/haloperoxidase"/>
    <property type="match status" value="1"/>
</dbReference>
<comment type="caution">
    <text evidence="4">The sequence shown here is derived from an EMBL/GenBank/DDBJ whole genome shotgun (WGS) entry which is preliminary data.</text>
</comment>
<dbReference type="SMART" id="SM00014">
    <property type="entry name" value="acidPPc"/>
    <property type="match status" value="1"/>
</dbReference>
<keyword evidence="2" id="KW-0812">Transmembrane</keyword>
<dbReference type="GO" id="GO:0050380">
    <property type="term" value="F:undecaprenyl-diphosphatase activity"/>
    <property type="evidence" value="ECO:0007669"/>
    <property type="project" value="UniProtKB-EC"/>
</dbReference>
<feature type="region of interest" description="Disordered" evidence="1">
    <location>
        <begin position="151"/>
        <end position="173"/>
    </location>
</feature>
<evidence type="ECO:0000259" key="3">
    <source>
        <dbReference type="SMART" id="SM00014"/>
    </source>
</evidence>
<feature type="transmembrane region" description="Helical" evidence="2">
    <location>
        <begin position="129"/>
        <end position="146"/>
    </location>
</feature>
<dbReference type="InterPro" id="IPR000326">
    <property type="entry name" value="PAP2/HPO"/>
</dbReference>
<dbReference type="Pfam" id="PF01569">
    <property type="entry name" value="PAP2"/>
    <property type="match status" value="1"/>
</dbReference>
<dbReference type="RefSeq" id="WP_184510667.1">
    <property type="nucleotide sequence ID" value="NZ_JACHVT010000005.1"/>
</dbReference>
<gene>
    <name evidence="4" type="ORF">FHW14_002728</name>
</gene>
<keyword evidence="2" id="KW-1133">Transmembrane helix</keyword>
<feature type="transmembrane region" description="Helical" evidence="2">
    <location>
        <begin position="105"/>
        <end position="123"/>
    </location>
</feature>
<dbReference type="InterPro" id="IPR036938">
    <property type="entry name" value="PAP2/HPO_sf"/>
</dbReference>
<evidence type="ECO:0000313" key="5">
    <source>
        <dbReference type="Proteomes" id="UP000590811"/>
    </source>
</evidence>
<dbReference type="SUPFAM" id="SSF48317">
    <property type="entry name" value="Acid phosphatase/Vanadium-dependent haloperoxidase"/>
    <property type="match status" value="1"/>
</dbReference>
<evidence type="ECO:0000256" key="2">
    <source>
        <dbReference type="SAM" id="Phobius"/>
    </source>
</evidence>
<feature type="domain" description="Phosphatidic acid phosphatase type 2/haloperoxidase" evidence="3">
    <location>
        <begin position="36"/>
        <end position="144"/>
    </location>
</feature>
<dbReference type="EMBL" id="JACHVT010000005">
    <property type="protein sequence ID" value="MBB2987545.1"/>
    <property type="molecule type" value="Genomic_DNA"/>
</dbReference>
<feature type="transmembrane region" description="Helical" evidence="2">
    <location>
        <begin position="6"/>
        <end position="27"/>
    </location>
</feature>
<dbReference type="PANTHER" id="PTHR14969:SF13">
    <property type="entry name" value="AT30094P"/>
    <property type="match status" value="1"/>
</dbReference>
<keyword evidence="2" id="KW-0472">Membrane</keyword>
<dbReference type="Proteomes" id="UP000590811">
    <property type="component" value="Unassembled WGS sequence"/>
</dbReference>
<dbReference type="EC" id="3.6.1.27" evidence="4"/>
<dbReference type="AlphaFoldDB" id="A0A839PZU4"/>
<dbReference type="PANTHER" id="PTHR14969">
    <property type="entry name" value="SPHINGOSINE-1-PHOSPHATE PHOSPHOHYDROLASE"/>
    <property type="match status" value="1"/>
</dbReference>
<proteinExistence type="predicted"/>
<feature type="transmembrane region" description="Helical" evidence="2">
    <location>
        <begin position="80"/>
        <end position="98"/>
    </location>
</feature>